<comment type="function">
    <text evidence="20">Flavin transferase that catalyzes the transfer of the FMN moiety of FAD and its covalent binding to the hydroxyl group of a threonine residue in a target flavoprotein.</text>
</comment>
<evidence type="ECO:0000256" key="18">
    <source>
        <dbReference type="PIRNR" id="PIRNR006268"/>
    </source>
</evidence>
<evidence type="ECO:0000256" key="13">
    <source>
        <dbReference type="ARBA" id="ARBA00023139"/>
    </source>
</evidence>
<feature type="binding site" evidence="19">
    <location>
        <position position="289"/>
    </location>
    <ligand>
        <name>Mg(2+)</name>
        <dbReference type="ChEBI" id="CHEBI:18420"/>
    </ligand>
</feature>
<evidence type="ECO:0000256" key="8">
    <source>
        <dbReference type="ARBA" id="ARBA00022723"/>
    </source>
</evidence>
<keyword evidence="14 20" id="KW-0449">Lipoprotein</keyword>
<feature type="binding site" evidence="19">
    <location>
        <position position="175"/>
    </location>
    <ligand>
        <name>Mg(2+)</name>
        <dbReference type="ChEBI" id="CHEBI:18420"/>
    </ligand>
</feature>
<protein>
    <recommendedName>
        <fullName evidence="3 18">FAD:protein FMN transferase</fullName>
        <ecNumber evidence="2 18">2.7.1.180</ecNumber>
    </recommendedName>
    <alternativeName>
        <fullName evidence="15 18">Flavin transferase</fullName>
    </alternativeName>
</protein>
<accession>A0A1C3RJM9</accession>
<sequence length="340" mass="37304">MRYIVAVMLLVMVAACDNGPKPGTETTFSGATMGTTFNVKVIDLPNELPAEKLQAQLSTILKDVNDKMSLWVKDSELVRFNQSKSTDWINVSPDLFHVTDAAHKISQLSNGIFDVTIEPLIKLWGFSTRSPTKKTPSDQEIRTALASIGHDKIAFQAAPPALRKSHPDVTINLSAIAKGFGIDQLADYLESQGIENYMVEIGGDLRVKGTNVRREPWKIAIEKPDVTSRSVHRIVAINGAGMATSGDYRNFFERDGKRYTHIIDPRTGRPVAHRLASVSVLSKSAMQADGLATALLALGEVEGPALAEQHGIAAFFLIRDGEGFVEKRSSHFETYENKVQ</sequence>
<keyword evidence="9" id="KW-0732">Signal</keyword>
<dbReference type="Proteomes" id="UP000231658">
    <property type="component" value="Unassembled WGS sequence"/>
</dbReference>
<evidence type="ECO:0000256" key="17">
    <source>
        <dbReference type="ARBA" id="ARBA00060485"/>
    </source>
</evidence>
<organism evidence="21 22">
    <name type="scientific">Candidatus Terasakiella magnetica</name>
    <dbReference type="NCBI Taxonomy" id="1867952"/>
    <lineage>
        <taxon>Bacteria</taxon>
        <taxon>Pseudomonadati</taxon>
        <taxon>Pseudomonadota</taxon>
        <taxon>Alphaproteobacteria</taxon>
        <taxon>Rhodospirillales</taxon>
        <taxon>Terasakiellaceae</taxon>
        <taxon>Terasakiella</taxon>
    </lineage>
</organism>
<dbReference type="EC" id="2.7.1.180" evidence="2 18"/>
<dbReference type="PANTHER" id="PTHR30040:SF2">
    <property type="entry name" value="FAD:PROTEIN FMN TRANSFERASE"/>
    <property type="match status" value="1"/>
</dbReference>
<dbReference type="RefSeq" id="WP_069189500.1">
    <property type="nucleotide sequence ID" value="NZ_FLYE01000044.1"/>
</dbReference>
<reference evidence="21 22" key="1">
    <citation type="submission" date="2016-07" db="EMBL/GenBank/DDBJ databases">
        <authorList>
            <person name="Lefevre C.T."/>
        </authorList>
    </citation>
    <scope>NUCLEOTIDE SEQUENCE [LARGE SCALE GENOMIC DNA]</scope>
    <source>
        <strain evidence="21">PR1</strain>
    </source>
</reference>
<proteinExistence type="inferred from homology"/>
<comment type="similarity">
    <text evidence="1 18 20">Belongs to the ApbE family.</text>
</comment>
<evidence type="ECO:0000256" key="4">
    <source>
        <dbReference type="ARBA" id="ARBA00022475"/>
    </source>
</evidence>
<dbReference type="AlphaFoldDB" id="A0A1C3RJM9"/>
<evidence type="ECO:0000256" key="3">
    <source>
        <dbReference type="ARBA" id="ARBA00016337"/>
    </source>
</evidence>
<gene>
    <name evidence="21" type="primary">apbE</name>
    <name evidence="21" type="ORF">MTBPR1_50238</name>
</gene>
<evidence type="ECO:0000313" key="22">
    <source>
        <dbReference type="Proteomes" id="UP000231658"/>
    </source>
</evidence>
<evidence type="ECO:0000256" key="6">
    <source>
        <dbReference type="ARBA" id="ARBA00022630"/>
    </source>
</evidence>
<evidence type="ECO:0000256" key="10">
    <source>
        <dbReference type="ARBA" id="ARBA00022827"/>
    </source>
</evidence>
<dbReference type="InterPro" id="IPR003374">
    <property type="entry name" value="ApbE-like_sf"/>
</dbReference>
<dbReference type="FunFam" id="3.10.520.10:FF:000001">
    <property type="entry name" value="FAD:protein FMN transferase"/>
    <property type="match status" value="1"/>
</dbReference>
<evidence type="ECO:0000256" key="7">
    <source>
        <dbReference type="ARBA" id="ARBA00022679"/>
    </source>
</evidence>
<evidence type="ECO:0000256" key="15">
    <source>
        <dbReference type="ARBA" id="ARBA00031306"/>
    </source>
</evidence>
<keyword evidence="10 18" id="KW-0274">FAD</keyword>
<dbReference type="SUPFAM" id="SSF143631">
    <property type="entry name" value="ApbE-like"/>
    <property type="match status" value="1"/>
</dbReference>
<evidence type="ECO:0000256" key="5">
    <source>
        <dbReference type="ARBA" id="ARBA00022519"/>
    </source>
</evidence>
<dbReference type="OrthoDB" id="9778595at2"/>
<dbReference type="GO" id="GO:0005886">
    <property type="term" value="C:plasma membrane"/>
    <property type="evidence" value="ECO:0007669"/>
    <property type="project" value="UniProtKB-SubCell"/>
</dbReference>
<keyword evidence="11 18" id="KW-0460">Magnesium</keyword>
<dbReference type="Gene3D" id="3.10.520.10">
    <property type="entry name" value="ApbE-like domains"/>
    <property type="match status" value="1"/>
</dbReference>
<keyword evidence="4" id="KW-1003">Cell membrane</keyword>
<evidence type="ECO:0000256" key="9">
    <source>
        <dbReference type="ARBA" id="ARBA00022729"/>
    </source>
</evidence>
<keyword evidence="5 20" id="KW-0997">Cell inner membrane</keyword>
<evidence type="ECO:0000256" key="2">
    <source>
        <dbReference type="ARBA" id="ARBA00011955"/>
    </source>
</evidence>
<evidence type="ECO:0000256" key="19">
    <source>
        <dbReference type="PIRSR" id="PIRSR006268-2"/>
    </source>
</evidence>
<dbReference type="Pfam" id="PF02424">
    <property type="entry name" value="ApbE"/>
    <property type="match status" value="1"/>
</dbReference>
<dbReference type="EMBL" id="FLYE01000044">
    <property type="protein sequence ID" value="SCA57482.1"/>
    <property type="molecule type" value="Genomic_DNA"/>
</dbReference>
<dbReference type="PIRSF" id="PIRSF006268">
    <property type="entry name" value="ApbE"/>
    <property type="match status" value="1"/>
</dbReference>
<comment type="cofactor">
    <cofactor evidence="19">
        <name>Mg(2+)</name>
        <dbReference type="ChEBI" id="CHEBI:18420"/>
    </cofactor>
    <cofactor evidence="19">
        <name>Mn(2+)</name>
        <dbReference type="ChEBI" id="CHEBI:29035"/>
    </cofactor>
    <text evidence="19">Magnesium. Can also use manganese.</text>
</comment>
<dbReference type="InterPro" id="IPR024932">
    <property type="entry name" value="ApbE"/>
</dbReference>
<evidence type="ECO:0000256" key="20">
    <source>
        <dbReference type="RuleBase" id="RU363002"/>
    </source>
</evidence>
<name>A0A1C3RJM9_9PROT</name>
<keyword evidence="12" id="KW-0472">Membrane</keyword>
<evidence type="ECO:0000256" key="14">
    <source>
        <dbReference type="ARBA" id="ARBA00023288"/>
    </source>
</evidence>
<keyword evidence="8 18" id="KW-0479">Metal-binding</keyword>
<keyword evidence="7 18" id="KW-0808">Transferase</keyword>
<evidence type="ECO:0000256" key="16">
    <source>
        <dbReference type="ARBA" id="ARBA00048540"/>
    </source>
</evidence>
<evidence type="ECO:0000256" key="12">
    <source>
        <dbReference type="ARBA" id="ARBA00023136"/>
    </source>
</evidence>
<dbReference type="PANTHER" id="PTHR30040">
    <property type="entry name" value="THIAMINE BIOSYNTHESIS LIPOPROTEIN APBE"/>
    <property type="match status" value="1"/>
</dbReference>
<comment type="catalytic activity">
    <reaction evidence="16 18 20">
        <text>L-threonyl-[protein] + FAD = FMN-L-threonyl-[protein] + AMP + H(+)</text>
        <dbReference type="Rhea" id="RHEA:36847"/>
        <dbReference type="Rhea" id="RHEA-COMP:11060"/>
        <dbReference type="Rhea" id="RHEA-COMP:11061"/>
        <dbReference type="ChEBI" id="CHEBI:15378"/>
        <dbReference type="ChEBI" id="CHEBI:30013"/>
        <dbReference type="ChEBI" id="CHEBI:57692"/>
        <dbReference type="ChEBI" id="CHEBI:74257"/>
        <dbReference type="ChEBI" id="CHEBI:456215"/>
        <dbReference type="EC" id="2.7.1.180"/>
    </reaction>
</comment>
<dbReference type="GO" id="GO:0016740">
    <property type="term" value="F:transferase activity"/>
    <property type="evidence" value="ECO:0007669"/>
    <property type="project" value="UniProtKB-UniRule"/>
</dbReference>
<evidence type="ECO:0000256" key="1">
    <source>
        <dbReference type="ARBA" id="ARBA00008282"/>
    </source>
</evidence>
<keyword evidence="13" id="KW-0564">Palmitate</keyword>
<keyword evidence="6 18" id="KW-0285">Flavoprotein</keyword>
<evidence type="ECO:0000256" key="11">
    <source>
        <dbReference type="ARBA" id="ARBA00022842"/>
    </source>
</evidence>
<dbReference type="PROSITE" id="PS51257">
    <property type="entry name" value="PROKAR_LIPOPROTEIN"/>
    <property type="match status" value="1"/>
</dbReference>
<comment type="subcellular location">
    <subcellularLocation>
        <location evidence="17 20">Cell inner membrane</location>
        <topology evidence="17 20">Lipid-anchor</topology>
        <orientation evidence="17 20">Periplasmic side</orientation>
    </subcellularLocation>
</comment>
<evidence type="ECO:0000313" key="21">
    <source>
        <dbReference type="EMBL" id="SCA57482.1"/>
    </source>
</evidence>
<feature type="binding site" evidence="19">
    <location>
        <position position="293"/>
    </location>
    <ligand>
        <name>Mg(2+)</name>
        <dbReference type="ChEBI" id="CHEBI:18420"/>
    </ligand>
</feature>
<dbReference type="STRING" id="1867952.MTBPR1_50238"/>
<keyword evidence="22" id="KW-1185">Reference proteome</keyword>
<dbReference type="GO" id="GO:0046872">
    <property type="term" value="F:metal ion binding"/>
    <property type="evidence" value="ECO:0007669"/>
    <property type="project" value="UniProtKB-UniRule"/>
</dbReference>